<feature type="compositionally biased region" description="Polar residues" evidence="1">
    <location>
        <begin position="1256"/>
        <end position="1280"/>
    </location>
</feature>
<feature type="region of interest" description="Disordered" evidence="1">
    <location>
        <begin position="1411"/>
        <end position="1494"/>
    </location>
</feature>
<dbReference type="InterPro" id="IPR043904">
    <property type="entry name" value="PhoD_2-like"/>
</dbReference>
<feature type="domain" description="PhoD-like phosphatase" evidence="2">
    <location>
        <begin position="1046"/>
        <end position="1205"/>
    </location>
</feature>
<feature type="region of interest" description="Disordered" evidence="1">
    <location>
        <begin position="452"/>
        <end position="472"/>
    </location>
</feature>
<feature type="compositionally biased region" description="Polar residues" evidence="1">
    <location>
        <begin position="1"/>
        <end position="24"/>
    </location>
</feature>
<dbReference type="GO" id="GO:0016020">
    <property type="term" value="C:membrane"/>
    <property type="evidence" value="ECO:0007669"/>
    <property type="project" value="TreeGrafter"/>
</dbReference>
<feature type="region of interest" description="Disordered" evidence="1">
    <location>
        <begin position="1"/>
        <end position="192"/>
    </location>
</feature>
<dbReference type="Proteomes" id="UP001140562">
    <property type="component" value="Unassembled WGS sequence"/>
</dbReference>
<feature type="region of interest" description="Disordered" evidence="1">
    <location>
        <begin position="215"/>
        <end position="254"/>
    </location>
</feature>
<dbReference type="InterPro" id="IPR038607">
    <property type="entry name" value="PhoD-like_sf"/>
</dbReference>
<protein>
    <recommendedName>
        <fullName evidence="2">PhoD-like phosphatase domain-containing protein</fullName>
    </recommendedName>
</protein>
<feature type="compositionally biased region" description="Basic and acidic residues" evidence="1">
    <location>
        <begin position="1518"/>
        <end position="1529"/>
    </location>
</feature>
<feature type="compositionally biased region" description="Polar residues" evidence="1">
    <location>
        <begin position="128"/>
        <end position="140"/>
    </location>
</feature>
<feature type="compositionally biased region" description="Polar residues" evidence="1">
    <location>
        <begin position="1569"/>
        <end position="1585"/>
    </location>
</feature>
<dbReference type="PANTHER" id="PTHR46689:SF1">
    <property type="entry name" value="PHOD-LIKE PHOSPHATASE DOMAIN-CONTAINING PROTEIN"/>
    <property type="match status" value="1"/>
</dbReference>
<organism evidence="3 4">
    <name type="scientific">Didymella glomerata</name>
    <dbReference type="NCBI Taxonomy" id="749621"/>
    <lineage>
        <taxon>Eukaryota</taxon>
        <taxon>Fungi</taxon>
        <taxon>Dikarya</taxon>
        <taxon>Ascomycota</taxon>
        <taxon>Pezizomycotina</taxon>
        <taxon>Dothideomycetes</taxon>
        <taxon>Pleosporomycetidae</taxon>
        <taxon>Pleosporales</taxon>
        <taxon>Pleosporineae</taxon>
        <taxon>Didymellaceae</taxon>
        <taxon>Didymella</taxon>
    </lineage>
</organism>
<evidence type="ECO:0000313" key="4">
    <source>
        <dbReference type="Proteomes" id="UP001140562"/>
    </source>
</evidence>
<feature type="compositionally biased region" description="Basic and acidic residues" evidence="1">
    <location>
        <begin position="1306"/>
        <end position="1316"/>
    </location>
</feature>
<dbReference type="SUPFAM" id="SSF56300">
    <property type="entry name" value="Metallo-dependent phosphatases"/>
    <property type="match status" value="1"/>
</dbReference>
<dbReference type="OrthoDB" id="9999821at2759"/>
<keyword evidence="4" id="KW-1185">Reference proteome</keyword>
<evidence type="ECO:0000256" key="1">
    <source>
        <dbReference type="SAM" id="MobiDB-lite"/>
    </source>
</evidence>
<dbReference type="InterPro" id="IPR018946">
    <property type="entry name" value="PhoD-like_MPP"/>
</dbReference>
<feature type="compositionally biased region" description="Pro residues" evidence="1">
    <location>
        <begin position="1696"/>
        <end position="1717"/>
    </location>
</feature>
<dbReference type="EMBL" id="JAPEUV010000004">
    <property type="protein sequence ID" value="KAJ4342943.1"/>
    <property type="molecule type" value="Genomic_DNA"/>
</dbReference>
<feature type="region of interest" description="Disordered" evidence="1">
    <location>
        <begin position="1731"/>
        <end position="1797"/>
    </location>
</feature>
<feature type="compositionally biased region" description="Polar residues" evidence="1">
    <location>
        <begin position="324"/>
        <end position="335"/>
    </location>
</feature>
<feature type="compositionally biased region" description="Basic residues" evidence="1">
    <location>
        <begin position="1788"/>
        <end position="1797"/>
    </location>
</feature>
<feature type="compositionally biased region" description="Low complexity" evidence="1">
    <location>
        <begin position="1426"/>
        <end position="1443"/>
    </location>
</feature>
<feature type="compositionally biased region" description="Basic and acidic residues" evidence="1">
    <location>
        <begin position="1214"/>
        <end position="1225"/>
    </location>
</feature>
<feature type="compositionally biased region" description="Polar residues" evidence="1">
    <location>
        <begin position="1477"/>
        <end position="1491"/>
    </location>
</feature>
<reference evidence="3" key="1">
    <citation type="submission" date="2022-10" db="EMBL/GenBank/DDBJ databases">
        <title>Tapping the CABI collections for fungal endophytes: first genome assemblies for Collariella, Neodidymelliopsis, Ascochyta clinopodiicola, Didymella pomorum, Didymosphaeria variabile, Neocosmospora piperis and Neocucurbitaria cava.</title>
        <authorList>
            <person name="Hill R."/>
        </authorList>
    </citation>
    <scope>NUCLEOTIDE SEQUENCE</scope>
    <source>
        <strain evidence="3">IMI 360193</strain>
    </source>
</reference>
<dbReference type="InterPro" id="IPR029052">
    <property type="entry name" value="Metallo-depent_PP-like"/>
</dbReference>
<feature type="compositionally biased region" description="Low complexity" evidence="1">
    <location>
        <begin position="454"/>
        <end position="465"/>
    </location>
</feature>
<gene>
    <name evidence="3" type="ORF">N0V87_000660</name>
</gene>
<feature type="compositionally biased region" description="Low complexity" evidence="1">
    <location>
        <begin position="1666"/>
        <end position="1681"/>
    </location>
</feature>
<comment type="caution">
    <text evidence="3">The sequence shown here is derived from an EMBL/GenBank/DDBJ whole genome shotgun (WGS) entry which is preliminary data.</text>
</comment>
<feature type="compositionally biased region" description="Pro residues" evidence="1">
    <location>
        <begin position="92"/>
        <end position="101"/>
    </location>
</feature>
<feature type="region of interest" description="Disordered" evidence="1">
    <location>
        <begin position="1199"/>
        <end position="1333"/>
    </location>
</feature>
<feature type="compositionally biased region" description="Basic and acidic residues" evidence="1">
    <location>
        <begin position="183"/>
        <end position="192"/>
    </location>
</feature>
<evidence type="ECO:0000313" key="3">
    <source>
        <dbReference type="EMBL" id="KAJ4342943.1"/>
    </source>
</evidence>
<feature type="domain" description="PhoD-like phosphatase" evidence="2">
    <location>
        <begin position="782"/>
        <end position="1038"/>
    </location>
</feature>
<sequence length="1797" mass="200324">MENSRASGTYATRISSPPTAQQLYESFPQKRNSYRRPTDARAQQQDPTMAASTTARPAAAPASNGVSRGSSHRRRQSQQIPPTTGALVEPMPAAPDVPRAPPTSFRDPYAQKLSARTPSRSSRDPPIQTISSRQQPTIQTPAGRLYELRSPPYAPPEPLSASVERRGSQRKPSVPDRSPLQKLEGKLDDISKEERRARMLEAELAAQERVEAEMRARRAREAAEKEKRLATQPAPTFEPVPDTTERTVNNKRHVSQPTYEMVPDTVQRTGFNKRHVSAPLSSHPKSPDISDLESEDGHAYDLSEPWDPSAAQAMAVPAPHRVPSQKQPRLTTISKVPNGDPTIARNPSIKGKEPAGVSRGAGSFRDRAVLPTAAAAPAVQQIQRKPIEHPIGSLTPLSGLGLEDAGIDDTLSGAEVTRYDSRRYSKNSPLVQQPTRHGSQRDSRGIMAARMEMQQQQIGQKGPPQSNGQFQVHPYDSPVPPVARKSVGFSDVDSEIHPQDSHHFSRHQGHERTYVKPTMLEEWRQAPIATLVAEDLDLSAPARTPGGTNKAWWEENQAGRRRRSGTYAEAAYDGYADEPTSQTSFNPPLYLKCGPLLRYTGLRKDQSRAGKEREIWRGSVMIVTTDSESSYQRPPTLRLFKQAMDILPPPPQELEGEELNPAYVDPVEGQFKVSRTGETMYVKAVDEIAENEDLSRVEDDTGLFSFVRNTNGMGAKSSRIHKKDGEKLGKVREIPAVRLHAERGVTFWRFNLEVELSSTQARVAYRINNGPPVGFWVPAKGETMNVMFHSCNGFSLSVDPKEFCGPDPMWRDVLNSHQSRPFHVMLGGGDQIYNDAAMKQTTLFRQWTENRNPLDKHHTPFSEEMQNELEQFYLDRYSMWFSQGLFGMANSQIPMVNIWDDHDIIDGYGSYPHHFMQTPVFTGIGAVAFKYYMLFQHQSVPAETEQTEPSWVLGKSPGPYIKERSRSVFMHLGRELAFLGLDCRTERQRDEILTEDSYDIIFDRLEDEIIKGQTKHLIVLLGVPIAYPRLNFLENILTSRMMDPIKAMGRAGLLGGFVNKFDGGVEILDDLDDHWTAKHHKEERNWFIKELQHIAEIKSVRVTILGGDVHLGAVGQFYSNKKLKIPKDKDARYMPNIVSSAIVNTPPPDVMADILNKRNKVHHLDANTDEDMIPIFTHDVDGKKRNNNHLLPHRNWCSIRQYKPGSSPPGTPEPEERPQPARRLSDTFNPRQMVRRFSSDQGRRPSARGRGPPVSYYNNPENATADELQTSVHNQPQSSFSPDRSESERPTRSRRNSLTSLFRRRASVDSVDRRDSTQSLPPNQAPHDASLERPFEFKRRPSVLTKKGLQQNKKGDYVNLEGGLDISLNMEVSQHDPAGITTPYRILIPALDYTAPAPGMVEKQPRKGSFLGIFGGGRRKRRTIGDDGYSQSGSESGSASDLGEMSEEEDEEERARQSYKVGPRILIPGFGSRNKRTASNSRVPPTENRLSSGFHANMAMAEPAYTDGSRDIAANPRQSEEVDPSDHGRRSSAWESIGGRRHSSAPQPHPESLPAPQTAALPPMRSGSLRKTPTHNSSHKSQLPDPQSPEVHKRSMGGILNQHGNDNFEHDAHVLAHTPSKSKRDSYKRESYPPHPAIVGAGPDSPYNYRGGMQARDDTAGGDYFSSGGRPRPSSHSRPVSNGTTSNGAPNGFHAPPAPAAAQPPVPQRAAPVPVPVPERAVYAERAGYDRTSYPAYPSSHSSNNNAGVGARHLGHGRYEDDEYDSLDDEESYSGAEQMSQESFVPPKPKRKWQIWR</sequence>
<accession>A0A9W8X751</accession>
<evidence type="ECO:0000259" key="2">
    <source>
        <dbReference type="Pfam" id="PF19050"/>
    </source>
</evidence>
<feature type="region of interest" description="Disordered" evidence="1">
    <location>
        <begin position="276"/>
        <end position="299"/>
    </location>
</feature>
<proteinExistence type="predicted"/>
<dbReference type="PANTHER" id="PTHR46689">
    <property type="entry name" value="MEMBRANE PROTEIN, PUTATIVE-RELATED"/>
    <property type="match status" value="1"/>
</dbReference>
<dbReference type="Pfam" id="PF19050">
    <property type="entry name" value="PhoD_2"/>
    <property type="match status" value="2"/>
</dbReference>
<dbReference type="Gene3D" id="3.60.21.70">
    <property type="entry name" value="PhoD-like phosphatase"/>
    <property type="match status" value="1"/>
</dbReference>
<feature type="region of interest" description="Disordered" evidence="1">
    <location>
        <begin position="1516"/>
        <end position="1717"/>
    </location>
</feature>
<feature type="compositionally biased region" description="Low complexity" evidence="1">
    <location>
        <begin position="50"/>
        <end position="69"/>
    </location>
</feature>
<feature type="compositionally biased region" description="Basic and acidic residues" evidence="1">
    <location>
        <begin position="215"/>
        <end position="229"/>
    </location>
</feature>
<feature type="compositionally biased region" description="Acidic residues" evidence="1">
    <location>
        <begin position="1760"/>
        <end position="1772"/>
    </location>
</feature>
<feature type="region of interest" description="Disordered" evidence="1">
    <location>
        <begin position="320"/>
        <end position="361"/>
    </location>
</feature>
<name>A0A9W8X751_9PLEO</name>
<dbReference type="CDD" id="cd07389">
    <property type="entry name" value="MPP_PhoD"/>
    <property type="match status" value="1"/>
</dbReference>
<feature type="compositionally biased region" description="Basic and acidic residues" evidence="1">
    <location>
        <begin position="1622"/>
        <end position="1632"/>
    </location>
</feature>